<dbReference type="InParanoid" id="M4BZ09"/>
<reference evidence="2" key="2">
    <citation type="submission" date="2015-06" db="UniProtKB">
        <authorList>
            <consortium name="EnsemblProtists"/>
        </authorList>
    </citation>
    <scope>IDENTIFICATION</scope>
    <source>
        <strain evidence="2">Emoy2</strain>
    </source>
</reference>
<evidence type="ECO:0000313" key="2">
    <source>
        <dbReference type="EnsemblProtists" id="HpaP811832"/>
    </source>
</evidence>
<keyword evidence="3" id="KW-1185">Reference proteome</keyword>
<name>M4BZ09_HYAAE</name>
<dbReference type="EnsemblProtists" id="HpaT811832">
    <property type="protein sequence ID" value="HpaP811832"/>
    <property type="gene ID" value="HpaG811832"/>
</dbReference>
<dbReference type="Proteomes" id="UP000011713">
    <property type="component" value="Unassembled WGS sequence"/>
</dbReference>
<evidence type="ECO:0000313" key="3">
    <source>
        <dbReference type="Proteomes" id="UP000011713"/>
    </source>
</evidence>
<dbReference type="AlphaFoldDB" id="M4BZ09"/>
<dbReference type="VEuPathDB" id="FungiDB:HpaG811832"/>
<feature type="region of interest" description="Disordered" evidence="1">
    <location>
        <begin position="41"/>
        <end position="64"/>
    </location>
</feature>
<proteinExistence type="predicted"/>
<organism evidence="2 3">
    <name type="scientific">Hyaloperonospora arabidopsidis (strain Emoy2)</name>
    <name type="common">Downy mildew agent</name>
    <name type="synonym">Peronospora arabidopsidis</name>
    <dbReference type="NCBI Taxonomy" id="559515"/>
    <lineage>
        <taxon>Eukaryota</taxon>
        <taxon>Sar</taxon>
        <taxon>Stramenopiles</taxon>
        <taxon>Oomycota</taxon>
        <taxon>Peronosporomycetes</taxon>
        <taxon>Peronosporales</taxon>
        <taxon>Peronosporaceae</taxon>
        <taxon>Hyaloperonospora</taxon>
    </lineage>
</organism>
<dbReference type="EMBL" id="JH598053">
    <property type="status" value="NOT_ANNOTATED_CDS"/>
    <property type="molecule type" value="Genomic_DNA"/>
</dbReference>
<sequence length="64" mass="7203">MKPLIWVCCSHPVRASSTIDVAVYAKQQQWIQYMRSGMSLGHPTSGAHDSVKRITDRPASYRAQ</sequence>
<accession>M4BZ09</accession>
<evidence type="ECO:0000256" key="1">
    <source>
        <dbReference type="SAM" id="MobiDB-lite"/>
    </source>
</evidence>
<reference evidence="3" key="1">
    <citation type="journal article" date="2010" name="Science">
        <title>Signatures of adaptation to obligate biotrophy in the Hyaloperonospora arabidopsidis genome.</title>
        <authorList>
            <person name="Baxter L."/>
            <person name="Tripathy S."/>
            <person name="Ishaque N."/>
            <person name="Boot N."/>
            <person name="Cabral A."/>
            <person name="Kemen E."/>
            <person name="Thines M."/>
            <person name="Ah-Fong A."/>
            <person name="Anderson R."/>
            <person name="Badejoko W."/>
            <person name="Bittner-Eddy P."/>
            <person name="Boore J.L."/>
            <person name="Chibucos M.C."/>
            <person name="Coates M."/>
            <person name="Dehal P."/>
            <person name="Delehaunty K."/>
            <person name="Dong S."/>
            <person name="Downton P."/>
            <person name="Dumas B."/>
            <person name="Fabro G."/>
            <person name="Fronick C."/>
            <person name="Fuerstenberg S.I."/>
            <person name="Fulton L."/>
            <person name="Gaulin E."/>
            <person name="Govers F."/>
            <person name="Hughes L."/>
            <person name="Humphray S."/>
            <person name="Jiang R.H."/>
            <person name="Judelson H."/>
            <person name="Kamoun S."/>
            <person name="Kyung K."/>
            <person name="Meijer H."/>
            <person name="Minx P."/>
            <person name="Morris P."/>
            <person name="Nelson J."/>
            <person name="Phuntumart V."/>
            <person name="Qutob D."/>
            <person name="Rehmany A."/>
            <person name="Rougon-Cardoso A."/>
            <person name="Ryden P."/>
            <person name="Torto-Alalibo T."/>
            <person name="Studholme D."/>
            <person name="Wang Y."/>
            <person name="Win J."/>
            <person name="Wood J."/>
            <person name="Clifton S.W."/>
            <person name="Rogers J."/>
            <person name="Van den Ackerveken G."/>
            <person name="Jones J.D."/>
            <person name="McDowell J.M."/>
            <person name="Beynon J."/>
            <person name="Tyler B.M."/>
        </authorList>
    </citation>
    <scope>NUCLEOTIDE SEQUENCE [LARGE SCALE GENOMIC DNA]</scope>
    <source>
        <strain evidence="3">Emoy2</strain>
    </source>
</reference>
<dbReference type="HOGENOM" id="CLU_2872396_0_0_1"/>
<protein>
    <submittedName>
        <fullName evidence="2">Uncharacterized protein</fullName>
    </submittedName>
</protein>